<dbReference type="Pfam" id="PF04055">
    <property type="entry name" value="Radical_SAM"/>
    <property type="match status" value="1"/>
</dbReference>
<dbReference type="PIRSF" id="PIRSF006004">
    <property type="entry name" value="CHP00048"/>
    <property type="match status" value="1"/>
</dbReference>
<keyword evidence="8 14" id="KW-0949">S-adenosyl-L-methionine</keyword>
<evidence type="ECO:0000256" key="3">
    <source>
        <dbReference type="ARBA" id="ARBA00022485"/>
    </source>
</evidence>
<name>A0A1V2ZW18_9GAMM</name>
<comment type="subcellular location">
    <subcellularLocation>
        <location evidence="1 14">Cytoplasm</location>
    </subcellularLocation>
</comment>
<dbReference type="InterPro" id="IPR040072">
    <property type="entry name" value="Methyltransferase_A"/>
</dbReference>
<evidence type="ECO:0000313" key="16">
    <source>
        <dbReference type="EMBL" id="OOC09318.1"/>
    </source>
</evidence>
<dbReference type="InterPro" id="IPR058240">
    <property type="entry name" value="rSAM_sf"/>
</dbReference>
<proteinExistence type="inferred from homology"/>
<comment type="similarity">
    <text evidence="2 14">Belongs to the radical SAM superfamily. RlmN family.</text>
</comment>
<feature type="binding site" evidence="14">
    <location>
        <position position="302"/>
    </location>
    <ligand>
        <name>S-adenosyl-L-methionine</name>
        <dbReference type="ChEBI" id="CHEBI:59789"/>
    </ligand>
</feature>
<dbReference type="GO" id="GO:0005737">
    <property type="term" value="C:cytoplasm"/>
    <property type="evidence" value="ECO:0007669"/>
    <property type="project" value="UniProtKB-SubCell"/>
</dbReference>
<evidence type="ECO:0000256" key="2">
    <source>
        <dbReference type="ARBA" id="ARBA00007544"/>
    </source>
</evidence>
<dbReference type="SFLD" id="SFLDG01062">
    <property type="entry name" value="methyltransferase_(Class_A)"/>
    <property type="match status" value="1"/>
</dbReference>
<evidence type="ECO:0000256" key="13">
    <source>
        <dbReference type="ARBA" id="ARBA00023157"/>
    </source>
</evidence>
<evidence type="ECO:0000256" key="5">
    <source>
        <dbReference type="ARBA" id="ARBA00022552"/>
    </source>
</evidence>
<evidence type="ECO:0000256" key="12">
    <source>
        <dbReference type="ARBA" id="ARBA00023014"/>
    </source>
</evidence>
<dbReference type="PANTHER" id="PTHR30544">
    <property type="entry name" value="23S RRNA METHYLTRANSFERASE"/>
    <property type="match status" value="1"/>
</dbReference>
<dbReference type="STRING" id="252474.B1A74_11615"/>
<keyword evidence="3 14" id="KW-0004">4Fe-4S</keyword>
<dbReference type="SFLD" id="SFLDF00275">
    <property type="entry name" value="adenosine_C2_methyltransferase"/>
    <property type="match status" value="1"/>
</dbReference>
<dbReference type="HAMAP" id="MF_01849">
    <property type="entry name" value="RNA_methyltr_RlmN"/>
    <property type="match status" value="1"/>
</dbReference>
<dbReference type="AlphaFoldDB" id="A0A1V2ZW18"/>
<dbReference type="GO" id="GO:0002935">
    <property type="term" value="F:tRNA (adenine(37)-C2)-methyltransferase activity"/>
    <property type="evidence" value="ECO:0007669"/>
    <property type="project" value="UniProtKB-UniRule"/>
</dbReference>
<comment type="miscellaneous">
    <text evidence="14">Reaction proceeds by a ping-pong mechanism involving intermediate methylation of a conserved cysteine residue.</text>
</comment>
<feature type="binding site" evidence="14">
    <location>
        <begin position="224"/>
        <end position="226"/>
    </location>
    <ligand>
        <name>S-adenosyl-L-methionine</name>
        <dbReference type="ChEBI" id="CHEBI:59789"/>
    </ligand>
</feature>
<dbReference type="GO" id="GO:0030488">
    <property type="term" value="P:tRNA methylation"/>
    <property type="evidence" value="ECO:0007669"/>
    <property type="project" value="UniProtKB-UniRule"/>
</dbReference>
<dbReference type="EC" id="2.1.1.192" evidence="14"/>
<comment type="catalytic activity">
    <reaction evidence="14">
        <text>adenosine(37) in tRNA + 2 reduced [2Fe-2S]-[ferredoxin] + 2 S-adenosyl-L-methionine = 2-methyladenosine(37) in tRNA + 5'-deoxyadenosine + L-methionine + 2 oxidized [2Fe-2S]-[ferredoxin] + S-adenosyl-L-homocysteine</text>
        <dbReference type="Rhea" id="RHEA:43332"/>
        <dbReference type="Rhea" id="RHEA-COMP:10000"/>
        <dbReference type="Rhea" id="RHEA-COMP:10001"/>
        <dbReference type="Rhea" id="RHEA-COMP:10162"/>
        <dbReference type="Rhea" id="RHEA-COMP:10485"/>
        <dbReference type="ChEBI" id="CHEBI:17319"/>
        <dbReference type="ChEBI" id="CHEBI:33737"/>
        <dbReference type="ChEBI" id="CHEBI:33738"/>
        <dbReference type="ChEBI" id="CHEBI:57844"/>
        <dbReference type="ChEBI" id="CHEBI:57856"/>
        <dbReference type="ChEBI" id="CHEBI:59789"/>
        <dbReference type="ChEBI" id="CHEBI:74411"/>
        <dbReference type="ChEBI" id="CHEBI:74497"/>
        <dbReference type="EC" id="2.1.1.192"/>
    </reaction>
</comment>
<dbReference type="InterPro" id="IPR048641">
    <property type="entry name" value="RlmN_N"/>
</dbReference>
<dbReference type="SUPFAM" id="SSF102114">
    <property type="entry name" value="Radical SAM enzymes"/>
    <property type="match status" value="1"/>
</dbReference>
<dbReference type="GO" id="GO:0070475">
    <property type="term" value="P:rRNA base methylation"/>
    <property type="evidence" value="ECO:0007669"/>
    <property type="project" value="UniProtKB-UniRule"/>
</dbReference>
<keyword evidence="17" id="KW-1185">Reference proteome</keyword>
<dbReference type="Gene3D" id="1.10.150.530">
    <property type="match status" value="1"/>
</dbReference>
<keyword evidence="5 14" id="KW-0698">rRNA processing</keyword>
<evidence type="ECO:0000256" key="9">
    <source>
        <dbReference type="ARBA" id="ARBA00022694"/>
    </source>
</evidence>
<comment type="catalytic activity">
    <reaction evidence="14">
        <text>adenosine(2503) in 23S rRNA + 2 reduced [2Fe-2S]-[ferredoxin] + 2 S-adenosyl-L-methionine = 2-methyladenosine(2503) in 23S rRNA + 5'-deoxyadenosine + L-methionine + 2 oxidized [2Fe-2S]-[ferredoxin] + S-adenosyl-L-homocysteine</text>
        <dbReference type="Rhea" id="RHEA:42916"/>
        <dbReference type="Rhea" id="RHEA-COMP:10000"/>
        <dbReference type="Rhea" id="RHEA-COMP:10001"/>
        <dbReference type="Rhea" id="RHEA-COMP:10152"/>
        <dbReference type="Rhea" id="RHEA-COMP:10282"/>
        <dbReference type="ChEBI" id="CHEBI:17319"/>
        <dbReference type="ChEBI" id="CHEBI:33737"/>
        <dbReference type="ChEBI" id="CHEBI:33738"/>
        <dbReference type="ChEBI" id="CHEBI:57844"/>
        <dbReference type="ChEBI" id="CHEBI:57856"/>
        <dbReference type="ChEBI" id="CHEBI:59789"/>
        <dbReference type="ChEBI" id="CHEBI:74411"/>
        <dbReference type="ChEBI" id="CHEBI:74497"/>
        <dbReference type="EC" id="2.1.1.192"/>
    </reaction>
</comment>
<keyword evidence="7 14" id="KW-0808">Transferase</keyword>
<accession>A0A1V2ZW18</accession>
<dbReference type="SFLD" id="SFLDS00029">
    <property type="entry name" value="Radical_SAM"/>
    <property type="match status" value="1"/>
</dbReference>
<organism evidence="16 17">
    <name type="scientific">Thioalkalivibrio halophilus</name>
    <dbReference type="NCBI Taxonomy" id="252474"/>
    <lineage>
        <taxon>Bacteria</taxon>
        <taxon>Pseudomonadati</taxon>
        <taxon>Pseudomonadota</taxon>
        <taxon>Gammaproteobacteria</taxon>
        <taxon>Chromatiales</taxon>
        <taxon>Ectothiorhodospiraceae</taxon>
        <taxon>Thioalkalivibrio</taxon>
    </lineage>
</organism>
<dbReference type="FunFam" id="3.20.20.70:FF:000008">
    <property type="entry name" value="Dual-specificity RNA methyltransferase RlmN"/>
    <property type="match status" value="1"/>
</dbReference>
<dbReference type="PROSITE" id="PS51918">
    <property type="entry name" value="RADICAL_SAM"/>
    <property type="match status" value="1"/>
</dbReference>
<evidence type="ECO:0000256" key="8">
    <source>
        <dbReference type="ARBA" id="ARBA00022691"/>
    </source>
</evidence>
<comment type="cofactor">
    <cofactor evidence="14">
        <name>[4Fe-4S] cluster</name>
        <dbReference type="ChEBI" id="CHEBI:49883"/>
    </cofactor>
    <text evidence="14">Binds 1 [4Fe-4S] cluster. The cluster is coordinated with 3 cysteines and an exchangeable S-adenosyl-L-methionine.</text>
</comment>
<keyword evidence="11 14" id="KW-0408">Iron</keyword>
<dbReference type="InterPro" id="IPR013785">
    <property type="entry name" value="Aldolase_TIM"/>
</dbReference>
<dbReference type="RefSeq" id="WP_018945662.1">
    <property type="nucleotide sequence ID" value="NZ_MUZR01000052.1"/>
</dbReference>
<keyword evidence="6 14" id="KW-0489">Methyltransferase</keyword>
<comment type="caution">
    <text evidence="16">The sequence shown here is derived from an EMBL/GenBank/DDBJ whole genome shotgun (WGS) entry which is preliminary data.</text>
</comment>
<dbReference type="Pfam" id="PF21016">
    <property type="entry name" value="RlmN_N"/>
    <property type="match status" value="1"/>
</dbReference>
<evidence type="ECO:0000256" key="14">
    <source>
        <dbReference type="HAMAP-Rule" id="MF_01849"/>
    </source>
</evidence>
<dbReference type="GO" id="GO:0000049">
    <property type="term" value="F:tRNA binding"/>
    <property type="evidence" value="ECO:0007669"/>
    <property type="project" value="UniProtKB-UniRule"/>
</dbReference>
<evidence type="ECO:0000256" key="10">
    <source>
        <dbReference type="ARBA" id="ARBA00022723"/>
    </source>
</evidence>
<evidence type="ECO:0000256" key="6">
    <source>
        <dbReference type="ARBA" id="ARBA00022603"/>
    </source>
</evidence>
<sequence>MSLPNHVPVNLLGYSRDQLSELFGEWGEPSFRATQVAKWMHQHGVTDFDAMTNVSRKLRERLAREAEIRPPEVALEKTSDDGTVKWVLRLPDGNAIETVYIPDSGRGTLCVSSQVGCALDCTFCSTAQQGFNRNLTSAEIIGQVWLAMQRLPAPEGRPRAVTNVVMMGMGEPLANFDAVVPALQLMTDDNAYGLSRRRVTVSTSGLVPALDRLAGHTDVALALSLHAPNDELRDRLVPINRKYPIAPLIDACRRYVEATGSHSGVTVEYVLLAGVNDRPEHARELAALLRELPCKLNLIPFNPFPGAPFDRPSEADIERFERLLQKAGYVTTVRRTRGDDIDAACGQLVGQVEDRTNRGMRMIRLHAEIPGTERRAS</sequence>
<dbReference type="Gene3D" id="3.20.20.70">
    <property type="entry name" value="Aldolase class I"/>
    <property type="match status" value="1"/>
</dbReference>
<feature type="binding site" evidence="14">
    <location>
        <position position="202"/>
    </location>
    <ligand>
        <name>S-adenosyl-L-methionine</name>
        <dbReference type="ChEBI" id="CHEBI:59789"/>
    </ligand>
</feature>
<keyword evidence="12 14" id="KW-0411">Iron-sulfur</keyword>
<dbReference type="GO" id="GO:0051539">
    <property type="term" value="F:4 iron, 4 sulfur cluster binding"/>
    <property type="evidence" value="ECO:0007669"/>
    <property type="project" value="UniProtKB-UniRule"/>
</dbReference>
<evidence type="ECO:0000256" key="1">
    <source>
        <dbReference type="ARBA" id="ARBA00004496"/>
    </source>
</evidence>
<feature type="active site" description="Proton acceptor" evidence="14">
    <location>
        <position position="97"/>
    </location>
</feature>
<dbReference type="FunFam" id="1.10.150.530:FF:000003">
    <property type="entry name" value="Dual-specificity RNA methyltransferase RlmN"/>
    <property type="match status" value="1"/>
</dbReference>
<keyword evidence="13 14" id="KW-1015">Disulfide bond</keyword>
<evidence type="ECO:0000256" key="7">
    <source>
        <dbReference type="ARBA" id="ARBA00022679"/>
    </source>
</evidence>
<dbReference type="NCBIfam" id="TIGR00048">
    <property type="entry name" value="rRNA_mod_RlmN"/>
    <property type="match status" value="1"/>
</dbReference>
<dbReference type="InterPro" id="IPR007197">
    <property type="entry name" value="rSAM"/>
</dbReference>
<keyword evidence="9 14" id="KW-0819">tRNA processing</keyword>
<protein>
    <recommendedName>
        <fullName evidence="14">Dual-specificity RNA methyltransferase RlmN</fullName>
        <ecNumber evidence="14">2.1.1.192</ecNumber>
    </recommendedName>
    <alternativeName>
        <fullName evidence="14">23S rRNA (adenine(2503)-C(2))-methyltransferase</fullName>
    </alternativeName>
    <alternativeName>
        <fullName evidence="14">23S rRNA m2A2503 methyltransferase</fullName>
    </alternativeName>
    <alternativeName>
        <fullName evidence="14">Ribosomal RNA large subunit methyltransferase N</fullName>
    </alternativeName>
    <alternativeName>
        <fullName evidence="14">tRNA (adenine(37)-C(2))-methyltransferase</fullName>
    </alternativeName>
    <alternativeName>
        <fullName evidence="14">tRNA m2A37 methyltransferase</fullName>
    </alternativeName>
</protein>
<dbReference type="PANTHER" id="PTHR30544:SF5">
    <property type="entry name" value="RADICAL SAM CORE DOMAIN-CONTAINING PROTEIN"/>
    <property type="match status" value="1"/>
</dbReference>
<dbReference type="InterPro" id="IPR004383">
    <property type="entry name" value="rRNA_lsu_MTrfase_RlmN/Cfr"/>
</dbReference>
<feature type="binding site" evidence="14">
    <location>
        <position position="124"/>
    </location>
    <ligand>
        <name>[4Fe-4S] cluster</name>
        <dbReference type="ChEBI" id="CHEBI:49883"/>
        <note>4Fe-4S-S-AdoMet</note>
    </ligand>
</feature>
<evidence type="ECO:0000259" key="15">
    <source>
        <dbReference type="PROSITE" id="PS51918"/>
    </source>
</evidence>
<feature type="binding site" evidence="14">
    <location>
        <begin position="170"/>
        <end position="171"/>
    </location>
    <ligand>
        <name>S-adenosyl-L-methionine</name>
        <dbReference type="ChEBI" id="CHEBI:59789"/>
    </ligand>
</feature>
<evidence type="ECO:0000256" key="4">
    <source>
        <dbReference type="ARBA" id="ARBA00022490"/>
    </source>
</evidence>
<feature type="binding site" evidence="14">
    <location>
        <position position="117"/>
    </location>
    <ligand>
        <name>[4Fe-4S] cluster</name>
        <dbReference type="ChEBI" id="CHEBI:49883"/>
        <note>4Fe-4S-S-AdoMet</note>
    </ligand>
</feature>
<evidence type="ECO:0000313" key="17">
    <source>
        <dbReference type="Proteomes" id="UP000189177"/>
    </source>
</evidence>
<keyword evidence="10 14" id="KW-0479">Metal-binding</keyword>
<feature type="domain" description="Radical SAM core" evidence="15">
    <location>
        <begin position="103"/>
        <end position="340"/>
    </location>
</feature>
<comment type="function">
    <text evidence="14">Specifically methylates position 2 of adenine 2503 in 23S rRNA and position 2 of adenine 37 in tRNAs. m2A2503 modification seems to play a crucial role in the proofreading step occurring at the peptidyl transferase center and thus would serve to optimize ribosomal fidelity.</text>
</comment>
<dbReference type="OrthoDB" id="9793973at2"/>
<feature type="active site" description="S-methylcysteine intermediate" evidence="14">
    <location>
        <position position="345"/>
    </location>
</feature>
<dbReference type="CDD" id="cd01335">
    <property type="entry name" value="Radical_SAM"/>
    <property type="match status" value="1"/>
</dbReference>
<dbReference type="Proteomes" id="UP000189177">
    <property type="component" value="Unassembled WGS sequence"/>
</dbReference>
<feature type="binding site" evidence="14">
    <location>
        <position position="121"/>
    </location>
    <ligand>
        <name>[4Fe-4S] cluster</name>
        <dbReference type="ChEBI" id="CHEBI:49883"/>
        <note>4Fe-4S-S-AdoMet</note>
    </ligand>
</feature>
<keyword evidence="4 14" id="KW-0963">Cytoplasm</keyword>
<dbReference type="GO" id="GO:0070040">
    <property type="term" value="F:rRNA (adenine(2503)-C2-)-methyltransferase activity"/>
    <property type="evidence" value="ECO:0007669"/>
    <property type="project" value="UniProtKB-UniRule"/>
</dbReference>
<comment type="caution">
    <text evidence="14">Lacks conserved residue(s) required for the propagation of feature annotation.</text>
</comment>
<reference evidence="16 17" key="1">
    <citation type="submission" date="2017-02" db="EMBL/GenBank/DDBJ databases">
        <title>Genomic diversity within the haloalkaliphilic genus Thioalkalivibrio.</title>
        <authorList>
            <person name="Ahn A.-C."/>
            <person name="Meier-Kolthoff J."/>
            <person name="Overmars L."/>
            <person name="Richter M."/>
            <person name="Woyke T."/>
            <person name="Sorokin D.Y."/>
            <person name="Muyzer G."/>
        </authorList>
    </citation>
    <scope>NUCLEOTIDE SEQUENCE [LARGE SCALE GENOMIC DNA]</scope>
    <source>
        <strain evidence="16 17">HL17</strain>
    </source>
</reference>
<dbReference type="GO" id="GO:0046872">
    <property type="term" value="F:metal ion binding"/>
    <property type="evidence" value="ECO:0007669"/>
    <property type="project" value="UniProtKB-KW"/>
</dbReference>
<dbReference type="EMBL" id="MUZR01000052">
    <property type="protein sequence ID" value="OOC09318.1"/>
    <property type="molecule type" value="Genomic_DNA"/>
</dbReference>
<dbReference type="InterPro" id="IPR027492">
    <property type="entry name" value="RNA_MTrfase_RlmN"/>
</dbReference>
<dbReference type="GO" id="GO:0019843">
    <property type="term" value="F:rRNA binding"/>
    <property type="evidence" value="ECO:0007669"/>
    <property type="project" value="UniProtKB-UniRule"/>
</dbReference>
<gene>
    <name evidence="14" type="primary">rlmN</name>
    <name evidence="16" type="ORF">B1A74_11615</name>
</gene>
<evidence type="ECO:0000256" key="11">
    <source>
        <dbReference type="ARBA" id="ARBA00023004"/>
    </source>
</evidence>